<organism evidence="2 3">
    <name type="scientific">Penicillium steckii</name>
    <dbReference type="NCBI Taxonomy" id="303698"/>
    <lineage>
        <taxon>Eukaryota</taxon>
        <taxon>Fungi</taxon>
        <taxon>Dikarya</taxon>
        <taxon>Ascomycota</taxon>
        <taxon>Pezizomycotina</taxon>
        <taxon>Eurotiomycetes</taxon>
        <taxon>Eurotiomycetidae</taxon>
        <taxon>Eurotiales</taxon>
        <taxon>Aspergillaceae</taxon>
        <taxon>Penicillium</taxon>
    </lineage>
</organism>
<dbReference type="OrthoDB" id="4776522at2759"/>
<reference evidence="3" key="1">
    <citation type="journal article" date="2017" name="Nat. Microbiol.">
        <title>Global analysis of biosynthetic gene clusters reveals vast potential of secondary metabolite production in Penicillium species.</title>
        <authorList>
            <person name="Nielsen J.C."/>
            <person name="Grijseels S."/>
            <person name="Prigent S."/>
            <person name="Ji B."/>
            <person name="Dainat J."/>
            <person name="Nielsen K.F."/>
            <person name="Frisvad J.C."/>
            <person name="Workman M."/>
            <person name="Nielsen J."/>
        </authorList>
    </citation>
    <scope>NUCLEOTIDE SEQUENCE [LARGE SCALE GENOMIC DNA]</scope>
    <source>
        <strain evidence="3">IBT 24891</strain>
    </source>
</reference>
<proteinExistence type="predicted"/>
<protein>
    <submittedName>
        <fullName evidence="2">Uncharacterized protein</fullName>
    </submittedName>
</protein>
<accession>A0A1V6TPQ6</accession>
<dbReference type="EMBL" id="MLKD01000004">
    <property type="protein sequence ID" value="OQE27809.1"/>
    <property type="molecule type" value="Genomic_DNA"/>
</dbReference>
<dbReference type="Proteomes" id="UP000191285">
    <property type="component" value="Unassembled WGS sequence"/>
</dbReference>
<feature type="compositionally biased region" description="Basic and acidic residues" evidence="1">
    <location>
        <begin position="1"/>
        <end position="12"/>
    </location>
</feature>
<evidence type="ECO:0000313" key="2">
    <source>
        <dbReference type="EMBL" id="OQE27809.1"/>
    </source>
</evidence>
<keyword evidence="3" id="KW-1185">Reference proteome</keyword>
<gene>
    <name evidence="2" type="ORF">PENSTE_c004G08592</name>
</gene>
<dbReference type="AlphaFoldDB" id="A0A1V6TPQ6"/>
<sequence length="529" mass="59843">MEPEEKTEHDNGGDIEEDIEEGDFKALCYTDQPPAEETGQEPISTTGSPVVDYSSSSLSVSESLTTTLATSATSLHTESTPIVHSTPEDIRNASYRSRAGPYCNHETFQRYWTSNPIFYLQCERPDCLQPARFLYECTADTAEYSPYVSSIPQRAIDILSKWIQKAIAIGHYTEAQVEKLLDQKMEVLESAASLREQVPPPSQIFPGGRGLYCDEEAYAQRDRRIEAEKNAAKTKDFSNIQPCRAMYCTMCRPQSADNAWGSIDTVVNEPYEEPLPSPANLYRPVTDGCKLRNLPKDPTQWQYTGPFQLWWHDHQYSAGNDLTPILDIIVALDAPFICLEVINNWVRWQQMPSSEFRSYLKWIETLNLEDLLKYTAQFGPSEGFDFQSENLSYTYLSPGTRSVPLSRHPIWEEVAIKDTASEEPRLVTIPDFGYDVWDRFAGRSWRNLRAASSSYVSARDYFLFRRELEGYPSAYDSSSDIDIDLETSPDIGPWPEPTMDPGVSTALEVEETPTTQDTTMSPDSIAIIA</sequence>
<dbReference type="STRING" id="303698.A0A1V6TPQ6"/>
<evidence type="ECO:0000256" key="1">
    <source>
        <dbReference type="SAM" id="MobiDB-lite"/>
    </source>
</evidence>
<feature type="region of interest" description="Disordered" evidence="1">
    <location>
        <begin position="1"/>
        <end position="50"/>
    </location>
</feature>
<comment type="caution">
    <text evidence="2">The sequence shown here is derived from an EMBL/GenBank/DDBJ whole genome shotgun (WGS) entry which is preliminary data.</text>
</comment>
<evidence type="ECO:0000313" key="3">
    <source>
        <dbReference type="Proteomes" id="UP000191285"/>
    </source>
</evidence>
<name>A0A1V6TPQ6_9EURO</name>